<organism evidence="3 4">
    <name type="scientific">Globodera rostochiensis</name>
    <name type="common">Golden nematode worm</name>
    <name type="synonym">Heterodera rostochiensis</name>
    <dbReference type="NCBI Taxonomy" id="31243"/>
    <lineage>
        <taxon>Eukaryota</taxon>
        <taxon>Metazoa</taxon>
        <taxon>Ecdysozoa</taxon>
        <taxon>Nematoda</taxon>
        <taxon>Chromadorea</taxon>
        <taxon>Rhabditida</taxon>
        <taxon>Tylenchina</taxon>
        <taxon>Tylenchomorpha</taxon>
        <taxon>Tylenchoidea</taxon>
        <taxon>Heteroderidae</taxon>
        <taxon>Heteroderinae</taxon>
        <taxon>Globodera</taxon>
    </lineage>
</organism>
<feature type="chain" id="PRO_5037848230" evidence="2">
    <location>
        <begin position="19"/>
        <end position="267"/>
    </location>
</feature>
<accession>A0A914GVA2</accession>
<keyword evidence="2" id="KW-0732">Signal</keyword>
<name>A0A914GVA2_GLORO</name>
<dbReference type="Proteomes" id="UP000887572">
    <property type="component" value="Unplaced"/>
</dbReference>
<reference evidence="4" key="1">
    <citation type="submission" date="2022-11" db="UniProtKB">
        <authorList>
            <consortium name="WormBaseParasite"/>
        </authorList>
    </citation>
    <scope>IDENTIFICATION</scope>
</reference>
<keyword evidence="3" id="KW-1185">Reference proteome</keyword>
<feature type="region of interest" description="Disordered" evidence="1">
    <location>
        <begin position="26"/>
        <end position="48"/>
    </location>
</feature>
<dbReference type="AlphaFoldDB" id="A0A914GVA2"/>
<proteinExistence type="predicted"/>
<sequence>MHQMICFIVLLAIVGIEGQLLESVEPKKDDSTTGTGGLLENVDPNKDEKKWDDKRAREYIEKQWEKIKEMSRIKHMKLPKVFVEVLDVGRCRKAVKDFFPVWRANYSCTNDKMLPRRLCPRQISAYIKKCDITFGGYHGRMCSPKRQGFVEVLDVGNAKRRWVEEAFGPCAHRNVVPSTMTSNAAPQTAIASIELKNVQQPQKNDFIVEVLVVAKCRKTVKKHCSCGWAKCIRREGYSCTNELTKCCPVLYLLLLRLVHRYIRAEHC</sequence>
<evidence type="ECO:0000313" key="4">
    <source>
        <dbReference type="WBParaSite" id="Gr19_v10_g11667.t1"/>
    </source>
</evidence>
<dbReference type="WBParaSite" id="Gr19_v10_g11667.t1">
    <property type="protein sequence ID" value="Gr19_v10_g11667.t1"/>
    <property type="gene ID" value="Gr19_v10_g11667"/>
</dbReference>
<evidence type="ECO:0000256" key="2">
    <source>
        <dbReference type="SAM" id="SignalP"/>
    </source>
</evidence>
<protein>
    <submittedName>
        <fullName evidence="4">Uncharacterized protein</fullName>
    </submittedName>
</protein>
<evidence type="ECO:0000256" key="1">
    <source>
        <dbReference type="SAM" id="MobiDB-lite"/>
    </source>
</evidence>
<evidence type="ECO:0000313" key="3">
    <source>
        <dbReference type="Proteomes" id="UP000887572"/>
    </source>
</evidence>
<feature type="signal peptide" evidence="2">
    <location>
        <begin position="1"/>
        <end position="18"/>
    </location>
</feature>